<dbReference type="InterPro" id="IPR036291">
    <property type="entry name" value="NAD(P)-bd_dom_sf"/>
</dbReference>
<keyword evidence="6 7" id="KW-0456">Lyase</keyword>
<dbReference type="Proteomes" id="UP000014400">
    <property type="component" value="Unassembled WGS sequence"/>
</dbReference>
<comment type="cofactor">
    <cofactor evidence="2 7">
        <name>NAD(+)</name>
        <dbReference type="ChEBI" id="CHEBI:57540"/>
    </cofactor>
</comment>
<gene>
    <name evidence="9" type="ORF">HMPREF1476_00200</name>
</gene>
<dbReference type="STRING" id="1203554.HMPREF1476_00200"/>
<dbReference type="NCBIfam" id="TIGR01181">
    <property type="entry name" value="dTDP_gluc_dehyt"/>
    <property type="match status" value="1"/>
</dbReference>
<keyword evidence="5" id="KW-0520">NAD</keyword>
<evidence type="ECO:0000256" key="3">
    <source>
        <dbReference type="ARBA" id="ARBA00008178"/>
    </source>
</evidence>
<dbReference type="GO" id="GO:0009225">
    <property type="term" value="P:nucleotide-sugar metabolic process"/>
    <property type="evidence" value="ECO:0007669"/>
    <property type="project" value="InterPro"/>
</dbReference>
<dbReference type="HOGENOM" id="CLU_007383_1_14_4"/>
<protein>
    <recommendedName>
        <fullName evidence="4 7">dTDP-glucose 4,6-dehydratase</fullName>
        <ecNumber evidence="4 7">4.2.1.46</ecNumber>
    </recommendedName>
</protein>
<evidence type="ECO:0000313" key="9">
    <source>
        <dbReference type="EMBL" id="EPE01967.1"/>
    </source>
</evidence>
<accession>S3BNJ5</accession>
<evidence type="ECO:0000256" key="4">
    <source>
        <dbReference type="ARBA" id="ARBA00011990"/>
    </source>
</evidence>
<dbReference type="EC" id="4.2.1.46" evidence="4 7"/>
<dbReference type="PATRIC" id="fig|1203554.3.peg.190"/>
<dbReference type="eggNOG" id="COG1088">
    <property type="taxonomic scope" value="Bacteria"/>
</dbReference>
<dbReference type="AlphaFoldDB" id="S3BNJ5"/>
<evidence type="ECO:0000256" key="6">
    <source>
        <dbReference type="ARBA" id="ARBA00023239"/>
    </source>
</evidence>
<dbReference type="Gene3D" id="3.90.25.10">
    <property type="entry name" value="UDP-galactose 4-epimerase, domain 1"/>
    <property type="match status" value="1"/>
</dbReference>
<comment type="caution">
    <text evidence="9">The sequence shown here is derived from an EMBL/GenBank/DDBJ whole genome shotgun (WGS) entry which is preliminary data.</text>
</comment>
<dbReference type="SUPFAM" id="SSF51735">
    <property type="entry name" value="NAD(P)-binding Rossmann-fold domains"/>
    <property type="match status" value="1"/>
</dbReference>
<dbReference type="Gene3D" id="3.40.50.720">
    <property type="entry name" value="NAD(P)-binding Rossmann-like Domain"/>
    <property type="match status" value="1"/>
</dbReference>
<evidence type="ECO:0000259" key="8">
    <source>
        <dbReference type="Pfam" id="PF16363"/>
    </source>
</evidence>
<evidence type="ECO:0000256" key="1">
    <source>
        <dbReference type="ARBA" id="ARBA00001539"/>
    </source>
</evidence>
<evidence type="ECO:0000256" key="5">
    <source>
        <dbReference type="ARBA" id="ARBA00023027"/>
    </source>
</evidence>
<dbReference type="EMBL" id="ATCF01000004">
    <property type="protein sequence ID" value="EPE01967.1"/>
    <property type="molecule type" value="Genomic_DNA"/>
</dbReference>
<dbReference type="Pfam" id="PF16363">
    <property type="entry name" value="GDP_Man_Dehyd"/>
    <property type="match status" value="1"/>
</dbReference>
<dbReference type="GO" id="GO:0008460">
    <property type="term" value="F:dTDP-glucose 4,6-dehydratase activity"/>
    <property type="evidence" value="ECO:0007669"/>
    <property type="project" value="UniProtKB-EC"/>
</dbReference>
<dbReference type="CDD" id="cd05246">
    <property type="entry name" value="dTDP_GD_SDR_e"/>
    <property type="match status" value="1"/>
</dbReference>
<comment type="similarity">
    <text evidence="3 7">Belongs to the NAD(P)-dependent epimerase/dehydratase family. dTDP-glucose dehydratase subfamily.</text>
</comment>
<organism evidence="9 10">
    <name type="scientific">Sutterella wadsworthensis HGA0223</name>
    <dbReference type="NCBI Taxonomy" id="1203554"/>
    <lineage>
        <taxon>Bacteria</taxon>
        <taxon>Pseudomonadati</taxon>
        <taxon>Pseudomonadota</taxon>
        <taxon>Betaproteobacteria</taxon>
        <taxon>Burkholderiales</taxon>
        <taxon>Sutterellaceae</taxon>
        <taxon>Sutterella</taxon>
    </lineage>
</organism>
<dbReference type="PANTHER" id="PTHR43000">
    <property type="entry name" value="DTDP-D-GLUCOSE 4,6-DEHYDRATASE-RELATED"/>
    <property type="match status" value="1"/>
</dbReference>
<dbReference type="RefSeq" id="WP_016473643.1">
    <property type="nucleotide sequence ID" value="NZ_KE150480.1"/>
</dbReference>
<evidence type="ECO:0000256" key="2">
    <source>
        <dbReference type="ARBA" id="ARBA00001911"/>
    </source>
</evidence>
<evidence type="ECO:0000256" key="7">
    <source>
        <dbReference type="RuleBase" id="RU004473"/>
    </source>
</evidence>
<sequence>METILITGGAGFIGTNFIEYFARKYPAYRLIDLDALTYAANKEAFPRQAKLSNVIPIHGDVCDESAVRDLMEEYDVTGVIHFAAESHVDNSIADPMRFVFTNIHGTTVMLDAALRYWQRTGRLVSSRFHHVSTDEVFGTLGESGFFDENSAYAPNSPYSASKAASDLMARSYAKTYGMNVTLSNCSNNYGPWQHDEKLIPTIIRRCLAHTLVPLYGNGLNVRDWLWVNDHCRALDLIFHQAAPGARYNVGGHCERSNLDIAEGICRLLDEMHPWSGHQYRELVTFVDDRPGHDFRYAVDAQKLERDLGWKPAMPFLVGLKQTVEWYLARYQAAGEI</sequence>
<proteinExistence type="inferred from homology"/>
<dbReference type="InterPro" id="IPR005888">
    <property type="entry name" value="dTDP_Gluc_deHydtase"/>
</dbReference>
<dbReference type="InterPro" id="IPR016040">
    <property type="entry name" value="NAD(P)-bd_dom"/>
</dbReference>
<evidence type="ECO:0000313" key="10">
    <source>
        <dbReference type="Proteomes" id="UP000014400"/>
    </source>
</evidence>
<name>S3BNJ5_9BURK</name>
<keyword evidence="10" id="KW-1185">Reference proteome</keyword>
<comment type="catalytic activity">
    <reaction evidence="1 7">
        <text>dTDP-alpha-D-glucose = dTDP-4-dehydro-6-deoxy-alpha-D-glucose + H2O</text>
        <dbReference type="Rhea" id="RHEA:17221"/>
        <dbReference type="ChEBI" id="CHEBI:15377"/>
        <dbReference type="ChEBI" id="CHEBI:57477"/>
        <dbReference type="ChEBI" id="CHEBI:57649"/>
        <dbReference type="EC" id="4.2.1.46"/>
    </reaction>
</comment>
<reference evidence="9 10" key="1">
    <citation type="submission" date="2013-04" db="EMBL/GenBank/DDBJ databases">
        <title>The Genome Sequence of Sutterella wadsworthensis HGA0223.</title>
        <authorList>
            <consortium name="The Broad Institute Genomics Platform"/>
            <person name="Earl A."/>
            <person name="Ward D."/>
            <person name="Feldgarden M."/>
            <person name="Gevers D."/>
            <person name="Schmidt T.M."/>
            <person name="Dover J."/>
            <person name="Dai D."/>
            <person name="Walker B."/>
            <person name="Young S."/>
            <person name="Zeng Q."/>
            <person name="Gargeya S."/>
            <person name="Fitzgerald M."/>
            <person name="Haas B."/>
            <person name="Abouelleil A."/>
            <person name="Allen A.W."/>
            <person name="Alvarado L."/>
            <person name="Arachchi H.M."/>
            <person name="Berlin A.M."/>
            <person name="Chapman S.B."/>
            <person name="Gainer-Dewar J."/>
            <person name="Goldberg J."/>
            <person name="Griggs A."/>
            <person name="Gujja S."/>
            <person name="Hansen M."/>
            <person name="Howarth C."/>
            <person name="Imamovic A."/>
            <person name="Ireland A."/>
            <person name="Larimer J."/>
            <person name="McCowan C."/>
            <person name="Murphy C."/>
            <person name="Pearson M."/>
            <person name="Poon T.W."/>
            <person name="Priest M."/>
            <person name="Roberts A."/>
            <person name="Saif S."/>
            <person name="Shea T."/>
            <person name="Sisk P."/>
            <person name="Sykes S."/>
            <person name="Wortman J."/>
            <person name="Nusbaum C."/>
            <person name="Birren B."/>
        </authorList>
    </citation>
    <scope>NUCLEOTIDE SEQUENCE [LARGE SCALE GENOMIC DNA]</scope>
    <source>
        <strain evidence="9 10">HGA0223</strain>
    </source>
</reference>
<feature type="domain" description="NAD(P)-binding" evidence="8">
    <location>
        <begin position="5"/>
        <end position="321"/>
    </location>
</feature>